<reference evidence="3" key="1">
    <citation type="submission" date="2016-03" db="EMBL/GenBank/DDBJ databases">
        <authorList>
            <person name="Devillers Hugo."/>
        </authorList>
    </citation>
    <scope>NUCLEOTIDE SEQUENCE [LARGE SCALE GENOMIC DNA]</scope>
</reference>
<evidence type="ECO:0000313" key="2">
    <source>
        <dbReference type="EMBL" id="SCU82800.1"/>
    </source>
</evidence>
<gene>
    <name evidence="2" type="ORF">LAME_0C02938G</name>
</gene>
<evidence type="ECO:0000313" key="3">
    <source>
        <dbReference type="Proteomes" id="UP000191144"/>
    </source>
</evidence>
<dbReference type="AlphaFoldDB" id="A0A1G4J000"/>
<feature type="domain" description="PH" evidence="1">
    <location>
        <begin position="422"/>
        <end position="566"/>
    </location>
</feature>
<keyword evidence="3" id="KW-1185">Reference proteome</keyword>
<protein>
    <submittedName>
        <fullName evidence="2">LAME_0C02938g1_1</fullName>
    </submittedName>
</protein>
<organism evidence="2 3">
    <name type="scientific">Lachancea meyersii CBS 8951</name>
    <dbReference type="NCBI Taxonomy" id="1266667"/>
    <lineage>
        <taxon>Eukaryota</taxon>
        <taxon>Fungi</taxon>
        <taxon>Dikarya</taxon>
        <taxon>Ascomycota</taxon>
        <taxon>Saccharomycotina</taxon>
        <taxon>Saccharomycetes</taxon>
        <taxon>Saccharomycetales</taxon>
        <taxon>Saccharomycetaceae</taxon>
        <taxon>Lachancea</taxon>
    </lineage>
</organism>
<accession>A0A1G4J000</accession>
<name>A0A1G4J000_9SACH</name>
<dbReference type="OrthoDB" id="28413at2759"/>
<proteinExistence type="predicted"/>
<dbReference type="Proteomes" id="UP000191144">
    <property type="component" value="Chromosome C"/>
</dbReference>
<dbReference type="InterPro" id="IPR001849">
    <property type="entry name" value="PH_domain"/>
</dbReference>
<sequence length="636" mass="72633">MPHQPSAQLSYVEQLLRMVNQEKDDKTALVSLYRTLANSDEKTFSDGVIGRQNGWNSIFSVAKELMDDEEVVTAMHFFLDKGSKILAEKSDSGSHIKHFCNAVHENLILDTVISQLLWLQCDVELEGSVVRAVSRYLQCLSLLNDEDSSTASAIICDSFLTLKSGGLFTILTTILENLPQYDHDVGAIANECVITLAKLHRSLFSQKMERLPANLMGNMVELLDKHFKVSEWDKRNGGSENDGGKQLSELSLVNAIDIIAFCRDSNLSFRKKFSERLLFEDDAFPVVKGLSWLSDQLARCVHQYFAQNDLSVFIMQCFLNRDILIYGLVEKLMELWIESDAQSFDDFGSVLETFEIAFFQHDNFLGVPEPDIGACLVNIRSLNYADLRSLQLKQLRSNHYKKWEKQISHFDSMLSNQVLEFVRHQRLLQLQKGAWVYSDNPLDRSVKQPKVYFIILSDNQMNLLAREYRMRSEQNPTVTGNEIVGSTDAQISKSKTIIIPLRRAHKFQHWRVQSESKVPENSKLINILNKAVYTEIHLLDKDANILLKFFLDTKEASYIWLDGLQLIVASAQGKRPSLSEELKSQVASLIDLRKNVQIIGLDDKTDLTDATEDSDAEEQYYDLETLQRVTADFHYD</sequence>
<dbReference type="Pfam" id="PF16457">
    <property type="entry name" value="PH_12"/>
    <property type="match status" value="1"/>
</dbReference>
<dbReference type="EMBL" id="LT598479">
    <property type="protein sequence ID" value="SCU82800.1"/>
    <property type="molecule type" value="Genomic_DNA"/>
</dbReference>
<evidence type="ECO:0000259" key="1">
    <source>
        <dbReference type="Pfam" id="PF16457"/>
    </source>
</evidence>